<dbReference type="RefSeq" id="WP_264716159.1">
    <property type="nucleotide sequence ID" value="NZ_JAPDNT010000032.1"/>
</dbReference>
<organism evidence="1 2">
    <name type="scientific">Limobrevibacterium gyesilva</name>
    <dbReference type="NCBI Taxonomy" id="2991712"/>
    <lineage>
        <taxon>Bacteria</taxon>
        <taxon>Pseudomonadati</taxon>
        <taxon>Pseudomonadota</taxon>
        <taxon>Alphaproteobacteria</taxon>
        <taxon>Acetobacterales</taxon>
        <taxon>Acetobacteraceae</taxon>
        <taxon>Limobrevibacterium</taxon>
    </lineage>
</organism>
<dbReference type="Proteomes" id="UP001165679">
    <property type="component" value="Unassembled WGS sequence"/>
</dbReference>
<proteinExistence type="predicted"/>
<reference evidence="1" key="2">
    <citation type="submission" date="2022-10" db="EMBL/GenBank/DDBJ databases">
        <authorList>
            <person name="Trinh H.N."/>
        </authorList>
    </citation>
    <scope>NUCLEOTIDE SEQUENCE</scope>
    <source>
        <strain evidence="1">RN2-1</strain>
    </source>
</reference>
<comment type="caution">
    <text evidence="1">The sequence shown here is derived from an EMBL/GenBank/DDBJ whole genome shotgun (WGS) entry which is preliminary data.</text>
</comment>
<protein>
    <submittedName>
        <fullName evidence="1">Uncharacterized protein</fullName>
    </submittedName>
</protein>
<evidence type="ECO:0000313" key="1">
    <source>
        <dbReference type="EMBL" id="MCW3477224.1"/>
    </source>
</evidence>
<accession>A0AA41YNL4</accession>
<gene>
    <name evidence="1" type="ORF">OL599_21865</name>
</gene>
<name>A0AA41YNL4_9PROT</name>
<dbReference type="AlphaFoldDB" id="A0AA41YNL4"/>
<keyword evidence="2" id="KW-1185">Reference proteome</keyword>
<reference evidence="1" key="1">
    <citation type="submission" date="2022-09" db="EMBL/GenBank/DDBJ databases">
        <title>Rhodovastum sp. nov. RN2-1 isolated from soil in Seongnam, South Korea.</title>
        <authorList>
            <person name="Le N.T."/>
        </authorList>
    </citation>
    <scope>NUCLEOTIDE SEQUENCE</scope>
    <source>
        <strain evidence="1">RN2-1</strain>
    </source>
</reference>
<dbReference type="EMBL" id="JAPDNT010000032">
    <property type="protein sequence ID" value="MCW3477224.1"/>
    <property type="molecule type" value="Genomic_DNA"/>
</dbReference>
<sequence length="80" mass="8805">MRTRVRRVIPEGAVTIIAMLISGGAHALDLALRQGPKDEIAEKAVERRPVDDWRRILGAPMASHPLLRGSRAAMLRKPST</sequence>
<evidence type="ECO:0000313" key="2">
    <source>
        <dbReference type="Proteomes" id="UP001165679"/>
    </source>
</evidence>